<organism evidence="5 6">
    <name type="scientific">Pedobacter yulinensis</name>
    <dbReference type="NCBI Taxonomy" id="2126353"/>
    <lineage>
        <taxon>Bacteria</taxon>
        <taxon>Pseudomonadati</taxon>
        <taxon>Bacteroidota</taxon>
        <taxon>Sphingobacteriia</taxon>
        <taxon>Sphingobacteriales</taxon>
        <taxon>Sphingobacteriaceae</taxon>
        <taxon>Pedobacter</taxon>
    </lineage>
</organism>
<dbReference type="Pfam" id="PF12833">
    <property type="entry name" value="HTH_18"/>
    <property type="match status" value="1"/>
</dbReference>
<dbReference type="OrthoDB" id="1156172at2"/>
<dbReference type="InterPro" id="IPR053142">
    <property type="entry name" value="PchR_regulatory_protein"/>
</dbReference>
<gene>
    <name evidence="5" type="ORF">C7T94_02140</name>
</gene>
<dbReference type="InterPro" id="IPR018062">
    <property type="entry name" value="HTH_AraC-typ_CS"/>
</dbReference>
<dbReference type="RefSeq" id="WP_107213192.1">
    <property type="nucleotide sequence ID" value="NZ_KZ686268.1"/>
</dbReference>
<dbReference type="InterPro" id="IPR018060">
    <property type="entry name" value="HTH_AraC"/>
</dbReference>
<name>A0A2T3HRB7_9SPHI</name>
<dbReference type="InterPro" id="IPR009057">
    <property type="entry name" value="Homeodomain-like_sf"/>
</dbReference>
<dbReference type="SMART" id="SM00342">
    <property type="entry name" value="HTH_ARAC"/>
    <property type="match status" value="1"/>
</dbReference>
<evidence type="ECO:0000256" key="2">
    <source>
        <dbReference type="ARBA" id="ARBA00023125"/>
    </source>
</evidence>
<keyword evidence="2" id="KW-0238">DNA-binding</keyword>
<dbReference type="Gene3D" id="1.10.10.60">
    <property type="entry name" value="Homeodomain-like"/>
    <property type="match status" value="1"/>
</dbReference>
<dbReference type="PANTHER" id="PTHR47893">
    <property type="entry name" value="REGULATORY PROTEIN PCHR"/>
    <property type="match status" value="1"/>
</dbReference>
<dbReference type="PROSITE" id="PS00041">
    <property type="entry name" value="HTH_ARAC_FAMILY_1"/>
    <property type="match status" value="1"/>
</dbReference>
<protein>
    <recommendedName>
        <fullName evidence="4">HTH araC/xylS-type domain-containing protein</fullName>
    </recommendedName>
</protein>
<dbReference type="Proteomes" id="UP000240912">
    <property type="component" value="Unassembled WGS sequence"/>
</dbReference>
<reference evidence="5 6" key="1">
    <citation type="submission" date="2018-03" db="EMBL/GenBank/DDBJ databases">
        <authorList>
            <person name="Keele B.F."/>
        </authorList>
    </citation>
    <scope>NUCLEOTIDE SEQUENCE [LARGE SCALE GENOMIC DNA]</scope>
    <source>
        <strain evidence="5 6">YL28-9</strain>
    </source>
</reference>
<evidence type="ECO:0000313" key="5">
    <source>
        <dbReference type="EMBL" id="PST84943.1"/>
    </source>
</evidence>
<keyword evidence="3" id="KW-0804">Transcription</keyword>
<dbReference type="GO" id="GO:0003700">
    <property type="term" value="F:DNA-binding transcription factor activity"/>
    <property type="evidence" value="ECO:0007669"/>
    <property type="project" value="InterPro"/>
</dbReference>
<keyword evidence="1" id="KW-0805">Transcription regulation</keyword>
<evidence type="ECO:0000259" key="4">
    <source>
        <dbReference type="PROSITE" id="PS01124"/>
    </source>
</evidence>
<dbReference type="EMBL" id="PYLS01000001">
    <property type="protein sequence ID" value="PST84943.1"/>
    <property type="molecule type" value="Genomic_DNA"/>
</dbReference>
<dbReference type="AlphaFoldDB" id="A0A2T3HRB7"/>
<feature type="domain" description="HTH araC/xylS-type" evidence="4">
    <location>
        <begin position="218"/>
        <end position="316"/>
    </location>
</feature>
<dbReference type="GO" id="GO:0043565">
    <property type="term" value="F:sequence-specific DNA binding"/>
    <property type="evidence" value="ECO:0007669"/>
    <property type="project" value="InterPro"/>
</dbReference>
<evidence type="ECO:0000256" key="1">
    <source>
        <dbReference type="ARBA" id="ARBA00023015"/>
    </source>
</evidence>
<sequence length="318" mass="36962">MNKDTKQRAMLDLATKIGMPVKEQAYMIATLQIQEIRVVDLLPDMLVMIRSLLAKKDLTFQRSPITTIENGLLISFQNVFHEDRIAGSPTRAYLQERPHVRITPSHLDSSVNFSEQTQIRQITILIESAYLKRFLGQDQQRFSYLFNVEHTFWIEEFISPEIAALVDEMTHSGHQLALTDAFFRLKCLEMLYHLFSNLSRREPVSHQHISKKEIDAVYQVRNAIAASLNEVLLVDDLIRLSGMNELKLRKLFTQVFGKGLYAYHQHLRMAEAARLLKEEKLSVSETGYRLGFSNLSYFGRLFEEHMGMKPKKWSQQQK</sequence>
<evidence type="ECO:0000313" key="6">
    <source>
        <dbReference type="Proteomes" id="UP000240912"/>
    </source>
</evidence>
<evidence type="ECO:0000256" key="3">
    <source>
        <dbReference type="ARBA" id="ARBA00023163"/>
    </source>
</evidence>
<keyword evidence="6" id="KW-1185">Reference proteome</keyword>
<dbReference type="SUPFAM" id="SSF46689">
    <property type="entry name" value="Homeodomain-like"/>
    <property type="match status" value="1"/>
</dbReference>
<dbReference type="PANTHER" id="PTHR47893:SF1">
    <property type="entry name" value="REGULATORY PROTEIN PCHR"/>
    <property type="match status" value="1"/>
</dbReference>
<accession>A0A2T3HRB7</accession>
<dbReference type="PROSITE" id="PS01124">
    <property type="entry name" value="HTH_ARAC_FAMILY_2"/>
    <property type="match status" value="1"/>
</dbReference>
<comment type="caution">
    <text evidence="5">The sequence shown here is derived from an EMBL/GenBank/DDBJ whole genome shotgun (WGS) entry which is preliminary data.</text>
</comment>
<proteinExistence type="predicted"/>